<evidence type="ECO:0000256" key="1">
    <source>
        <dbReference type="SAM" id="SignalP"/>
    </source>
</evidence>
<gene>
    <name evidence="3" type="ORF">DFR29_104182</name>
</gene>
<feature type="domain" description="Beta-lactamase-related" evidence="2">
    <location>
        <begin position="35"/>
        <end position="321"/>
    </location>
</feature>
<feature type="signal peptide" evidence="1">
    <location>
        <begin position="1"/>
        <end position="24"/>
    </location>
</feature>
<dbReference type="Pfam" id="PF00144">
    <property type="entry name" value="Beta-lactamase"/>
    <property type="match status" value="1"/>
</dbReference>
<dbReference type="EMBL" id="SNZH01000004">
    <property type="protein sequence ID" value="TDR45754.1"/>
    <property type="molecule type" value="Genomic_DNA"/>
</dbReference>
<comment type="caution">
    <text evidence="3">The sequence shown here is derived from an EMBL/GenBank/DDBJ whole genome shotgun (WGS) entry which is preliminary data.</text>
</comment>
<sequence length="367" mass="38883">MPPLSCRPALLALALSLCSGAAAACTFDAVDVRMNELLQNAGLDGGAVLIGRADGVLHERYFGSYDANTTIAIASATKWLSAIRIVQLAERGRLDLDAPVAGLLPQFTGLKGSMTLRQMFSHSAGYGDDEDSPVLRTNQPSLAAAVDSIACCIAFPSNWTPGSQFAYGGISMHVGGRMAEVATGLDWQQSWRDDIGTPLGIASIDWQGLGATANYRISGSGRSTLRDYGRVLQMLAGDGVGNGRRILGSAALQALYADQTATLPVAYAPPSAPAEVHYGLGNWIDPQAGAALPLHSSLGAFGFFPWLDRQRKLYGVFMLRGGTAINSLAYPEYRQMIDDARQVVDSSACTPEIVEDYILRDGFDSGG</sequence>
<proteinExistence type="predicted"/>
<keyword evidence="1" id="KW-0732">Signal</keyword>
<dbReference type="InterPro" id="IPR050789">
    <property type="entry name" value="Diverse_Enzym_Activities"/>
</dbReference>
<name>A0A4R6Z2M1_9GAMM</name>
<organism evidence="3 4">
    <name type="scientific">Tahibacter aquaticus</name>
    <dbReference type="NCBI Taxonomy" id="520092"/>
    <lineage>
        <taxon>Bacteria</taxon>
        <taxon>Pseudomonadati</taxon>
        <taxon>Pseudomonadota</taxon>
        <taxon>Gammaproteobacteria</taxon>
        <taxon>Lysobacterales</taxon>
        <taxon>Rhodanobacteraceae</taxon>
        <taxon>Tahibacter</taxon>
    </lineage>
</organism>
<accession>A0A4R6Z2M1</accession>
<reference evidence="3 4" key="1">
    <citation type="submission" date="2019-03" db="EMBL/GenBank/DDBJ databases">
        <title>Genomic Encyclopedia of Type Strains, Phase IV (KMG-IV): sequencing the most valuable type-strain genomes for metagenomic binning, comparative biology and taxonomic classification.</title>
        <authorList>
            <person name="Goeker M."/>
        </authorList>
    </citation>
    <scope>NUCLEOTIDE SEQUENCE [LARGE SCALE GENOMIC DNA]</scope>
    <source>
        <strain evidence="3 4">DSM 21667</strain>
    </source>
</reference>
<dbReference type="Proteomes" id="UP000295293">
    <property type="component" value="Unassembled WGS sequence"/>
</dbReference>
<dbReference type="PROSITE" id="PS51257">
    <property type="entry name" value="PROKAR_LIPOPROTEIN"/>
    <property type="match status" value="1"/>
</dbReference>
<protein>
    <submittedName>
        <fullName evidence="3">CubicO group peptidase (Beta-lactamase class C family)</fullName>
    </submittedName>
</protein>
<dbReference type="PANTHER" id="PTHR43283">
    <property type="entry name" value="BETA-LACTAMASE-RELATED"/>
    <property type="match status" value="1"/>
</dbReference>
<feature type="chain" id="PRO_5020388277" evidence="1">
    <location>
        <begin position="25"/>
        <end position="367"/>
    </location>
</feature>
<dbReference type="SUPFAM" id="SSF56601">
    <property type="entry name" value="beta-lactamase/transpeptidase-like"/>
    <property type="match status" value="1"/>
</dbReference>
<dbReference type="InterPro" id="IPR001466">
    <property type="entry name" value="Beta-lactam-related"/>
</dbReference>
<evidence type="ECO:0000313" key="4">
    <source>
        <dbReference type="Proteomes" id="UP000295293"/>
    </source>
</evidence>
<dbReference type="PANTHER" id="PTHR43283:SF3">
    <property type="entry name" value="BETA-LACTAMASE FAMILY PROTEIN (AFU_ORTHOLOGUE AFUA_5G07500)"/>
    <property type="match status" value="1"/>
</dbReference>
<dbReference type="AlphaFoldDB" id="A0A4R6Z2M1"/>
<dbReference type="InterPro" id="IPR012338">
    <property type="entry name" value="Beta-lactam/transpept-like"/>
</dbReference>
<dbReference type="Gene3D" id="3.40.710.10">
    <property type="entry name" value="DD-peptidase/beta-lactamase superfamily"/>
    <property type="match status" value="1"/>
</dbReference>
<dbReference type="RefSeq" id="WP_166653961.1">
    <property type="nucleotide sequence ID" value="NZ_SNZH01000004.1"/>
</dbReference>
<keyword evidence="4" id="KW-1185">Reference proteome</keyword>
<evidence type="ECO:0000313" key="3">
    <source>
        <dbReference type="EMBL" id="TDR45754.1"/>
    </source>
</evidence>
<evidence type="ECO:0000259" key="2">
    <source>
        <dbReference type="Pfam" id="PF00144"/>
    </source>
</evidence>